<proteinExistence type="predicted"/>
<accession>A0ABQ4TT08</accession>
<keyword evidence="3" id="KW-1185">Reference proteome</keyword>
<dbReference type="RefSeq" id="WP_147816918.1">
    <property type="nucleotide sequence ID" value="NZ_BPRA01000016.1"/>
</dbReference>
<keyword evidence="1" id="KW-0732">Signal</keyword>
<comment type="caution">
    <text evidence="2">The sequence shown here is derived from an EMBL/GenBank/DDBJ whole genome shotgun (WGS) entry which is preliminary data.</text>
</comment>
<name>A0ABQ4TT08_9HYPH</name>
<evidence type="ECO:0000256" key="1">
    <source>
        <dbReference type="SAM" id="SignalP"/>
    </source>
</evidence>
<evidence type="ECO:0000313" key="2">
    <source>
        <dbReference type="EMBL" id="GJE57015.1"/>
    </source>
</evidence>
<dbReference type="EMBL" id="BPRA01000016">
    <property type="protein sequence ID" value="GJE57015.1"/>
    <property type="molecule type" value="Genomic_DNA"/>
</dbReference>
<gene>
    <name evidence="2" type="ORF">EKPJFOCH_3525</name>
</gene>
<feature type="signal peptide" evidence="1">
    <location>
        <begin position="1"/>
        <end position="21"/>
    </location>
</feature>
<sequence length="63" mass="6822">MRAIVVASGLLGLIWSGPASAHGCHHAWQQSAMQGWHSHGAKCDARRGIGLSRRAKQPNRRPV</sequence>
<reference evidence="2" key="1">
    <citation type="journal article" date="2021" name="Front. Microbiol.">
        <title>Comprehensive Comparative Genomics and Phenotyping of Methylobacterium Species.</title>
        <authorList>
            <person name="Alessa O."/>
            <person name="Ogura Y."/>
            <person name="Fujitani Y."/>
            <person name="Takami H."/>
            <person name="Hayashi T."/>
            <person name="Sahin N."/>
            <person name="Tani A."/>
        </authorList>
    </citation>
    <scope>NUCLEOTIDE SEQUENCE</scope>
    <source>
        <strain evidence="2">DSM 23674</strain>
    </source>
</reference>
<feature type="chain" id="PRO_5045276992" evidence="1">
    <location>
        <begin position="22"/>
        <end position="63"/>
    </location>
</feature>
<evidence type="ECO:0000313" key="3">
    <source>
        <dbReference type="Proteomes" id="UP001055101"/>
    </source>
</evidence>
<dbReference type="Proteomes" id="UP001055101">
    <property type="component" value="Unassembled WGS sequence"/>
</dbReference>
<protein>
    <submittedName>
        <fullName evidence="2">Uncharacterized protein</fullName>
    </submittedName>
</protein>
<organism evidence="2 3">
    <name type="scientific">Methylobacterium thuringiense</name>
    <dbReference type="NCBI Taxonomy" id="1003091"/>
    <lineage>
        <taxon>Bacteria</taxon>
        <taxon>Pseudomonadati</taxon>
        <taxon>Pseudomonadota</taxon>
        <taxon>Alphaproteobacteria</taxon>
        <taxon>Hyphomicrobiales</taxon>
        <taxon>Methylobacteriaceae</taxon>
        <taxon>Methylobacterium</taxon>
    </lineage>
</organism>
<reference evidence="2" key="2">
    <citation type="submission" date="2021-08" db="EMBL/GenBank/DDBJ databases">
        <authorList>
            <person name="Tani A."/>
            <person name="Ola A."/>
            <person name="Ogura Y."/>
            <person name="Katsura K."/>
            <person name="Hayashi T."/>
        </authorList>
    </citation>
    <scope>NUCLEOTIDE SEQUENCE</scope>
    <source>
        <strain evidence="2">DSM 23674</strain>
    </source>
</reference>